<comment type="caution">
    <text evidence="1">The sequence shown here is derived from an EMBL/GenBank/DDBJ whole genome shotgun (WGS) entry which is preliminary data.</text>
</comment>
<evidence type="ECO:0000313" key="2">
    <source>
        <dbReference type="Proteomes" id="UP000602381"/>
    </source>
</evidence>
<dbReference type="EMBL" id="BMOV01000004">
    <property type="protein sequence ID" value="GGO10677.1"/>
    <property type="molecule type" value="Genomic_DNA"/>
</dbReference>
<organism evidence="1 2">
    <name type="scientific">Iodidimonas muriae</name>
    <dbReference type="NCBI Taxonomy" id="261467"/>
    <lineage>
        <taxon>Bacteria</taxon>
        <taxon>Pseudomonadati</taxon>
        <taxon>Pseudomonadota</taxon>
        <taxon>Alphaproteobacteria</taxon>
        <taxon>Iodidimonadales</taxon>
        <taxon>Iodidimonadaceae</taxon>
        <taxon>Iodidimonas</taxon>
    </lineage>
</organism>
<gene>
    <name evidence="1" type="ORF">GCM10007972_13740</name>
</gene>
<keyword evidence="2" id="KW-1185">Reference proteome</keyword>
<accession>A0ABQ2LD52</accession>
<protein>
    <submittedName>
        <fullName evidence="1">Uncharacterized protein</fullName>
    </submittedName>
</protein>
<dbReference type="Proteomes" id="UP000602381">
    <property type="component" value="Unassembled WGS sequence"/>
</dbReference>
<sequence>MFRLGCHIPSVLRFYTQPVPYMNSDSKKAAVALSNKGHDHKAGWIVIHSV</sequence>
<proteinExistence type="predicted"/>
<reference evidence="2" key="1">
    <citation type="journal article" date="2019" name="Int. J. Syst. Evol. Microbiol.">
        <title>The Global Catalogue of Microorganisms (GCM) 10K type strain sequencing project: providing services to taxonomists for standard genome sequencing and annotation.</title>
        <authorList>
            <consortium name="The Broad Institute Genomics Platform"/>
            <consortium name="The Broad Institute Genome Sequencing Center for Infectious Disease"/>
            <person name="Wu L."/>
            <person name="Ma J."/>
        </authorList>
    </citation>
    <scope>NUCLEOTIDE SEQUENCE [LARGE SCALE GENOMIC DNA]</scope>
    <source>
        <strain evidence="2">JCM 17843</strain>
    </source>
</reference>
<evidence type="ECO:0000313" key="1">
    <source>
        <dbReference type="EMBL" id="GGO10677.1"/>
    </source>
</evidence>
<name>A0ABQ2LD52_9PROT</name>